<name>H6SRR6_PARPM</name>
<dbReference type="InterPro" id="IPR036869">
    <property type="entry name" value="J_dom_sf"/>
</dbReference>
<gene>
    <name evidence="3" type="ORF">RSPPHO_00969</name>
</gene>
<dbReference type="GO" id="GO:0030544">
    <property type="term" value="F:Hsp70 protein binding"/>
    <property type="evidence" value="ECO:0007669"/>
    <property type="project" value="TreeGrafter"/>
</dbReference>
<dbReference type="Gene3D" id="1.10.287.110">
    <property type="entry name" value="DnaJ domain"/>
    <property type="match status" value="1"/>
</dbReference>
<dbReference type="PROSITE" id="PS50076">
    <property type="entry name" value="DNAJ_2"/>
    <property type="match status" value="1"/>
</dbReference>
<dbReference type="Proteomes" id="UP000033220">
    <property type="component" value="Chromosome DSM 122"/>
</dbReference>
<evidence type="ECO:0000313" key="4">
    <source>
        <dbReference type="Proteomes" id="UP000033220"/>
    </source>
</evidence>
<keyword evidence="1" id="KW-0812">Transmembrane</keyword>
<keyword evidence="1" id="KW-0472">Membrane</keyword>
<evidence type="ECO:0000259" key="2">
    <source>
        <dbReference type="PROSITE" id="PS50076"/>
    </source>
</evidence>
<dbReference type="KEGG" id="rpm:RSPPHO_00969"/>
<proteinExistence type="predicted"/>
<organism evidence="3 4">
    <name type="scientific">Pararhodospirillum photometricum DSM 122</name>
    <dbReference type="NCBI Taxonomy" id="1150469"/>
    <lineage>
        <taxon>Bacteria</taxon>
        <taxon>Pseudomonadati</taxon>
        <taxon>Pseudomonadota</taxon>
        <taxon>Alphaproteobacteria</taxon>
        <taxon>Rhodospirillales</taxon>
        <taxon>Rhodospirillaceae</taxon>
        <taxon>Pararhodospirillum</taxon>
    </lineage>
</organism>
<dbReference type="AlphaFoldDB" id="H6SRR6"/>
<dbReference type="InterPro" id="IPR001623">
    <property type="entry name" value="DnaJ_domain"/>
</dbReference>
<reference evidence="3 4" key="1">
    <citation type="submission" date="2012-02" db="EMBL/GenBank/DDBJ databases">
        <title>Shotgun genome sequence of Phaeospirillum photometricum DSM 122.</title>
        <authorList>
            <person name="Duquesne K."/>
            <person name="Sturgis J."/>
        </authorList>
    </citation>
    <scope>NUCLEOTIDE SEQUENCE [LARGE SCALE GENOMIC DNA]</scope>
    <source>
        <strain evidence="4">DSM122</strain>
    </source>
</reference>
<dbReference type="PANTHER" id="PTHR43908:SF3">
    <property type="entry name" value="AT29763P-RELATED"/>
    <property type="match status" value="1"/>
</dbReference>
<dbReference type="InterPro" id="IPR051100">
    <property type="entry name" value="DnaJ_subfamily_B/C"/>
</dbReference>
<dbReference type="InterPro" id="IPR018253">
    <property type="entry name" value="DnaJ_domain_CS"/>
</dbReference>
<evidence type="ECO:0000256" key="1">
    <source>
        <dbReference type="SAM" id="Phobius"/>
    </source>
</evidence>
<dbReference type="CDD" id="cd06257">
    <property type="entry name" value="DnaJ"/>
    <property type="match status" value="1"/>
</dbReference>
<dbReference type="PRINTS" id="PR00625">
    <property type="entry name" value="JDOMAIN"/>
</dbReference>
<feature type="transmembrane region" description="Helical" evidence="1">
    <location>
        <begin position="260"/>
        <end position="282"/>
    </location>
</feature>
<dbReference type="STRING" id="1150469.RSPPHO_00969"/>
<feature type="domain" description="J" evidence="2">
    <location>
        <begin position="24"/>
        <end position="88"/>
    </location>
</feature>
<dbReference type="PROSITE" id="PS00636">
    <property type="entry name" value="DNAJ_1"/>
    <property type="match status" value="1"/>
</dbReference>
<dbReference type="SUPFAM" id="SSF46565">
    <property type="entry name" value="Chaperone J-domain"/>
    <property type="match status" value="1"/>
</dbReference>
<keyword evidence="3" id="KW-0346">Stress response</keyword>
<protein>
    <submittedName>
        <fullName evidence="3">Heat shock protein DnaJ-like</fullName>
    </submittedName>
</protein>
<dbReference type="PATRIC" id="fig|1150469.3.peg.1107"/>
<dbReference type="Gene3D" id="2.30.30.40">
    <property type="entry name" value="SH3 Domains"/>
    <property type="match status" value="1"/>
</dbReference>
<dbReference type="EMBL" id="HE663493">
    <property type="protein sequence ID" value="CCG07595.1"/>
    <property type="molecule type" value="Genomic_DNA"/>
</dbReference>
<sequence>MARYCARWGVVGGLMATPIADPKGYYRVLGVTPGASAAVIKRAYRRKAMLLHPDRNPSPNAVAEFQLLHDAYQTLLDPGGREAYHRGAARSQAPRPTAQAESLPAFHSCRVCGTVTAQPRYLILEKVTARGGRRVQHESISGVFCRRCADRTALFAALHCWVRGWWAVPSGPFHTLIALWINLKGGMRPARENALLLLEQARAFLARGQREIAHELAAHARRLAPTERERTAADRLMNALAGDAPTQRLVDVWRRPGVGFWLQLVLPLCFFLLLSLVGWPWLRDLMPGATPGTLRPRPAVSGVILVDPATVAPSGRVYAVAVPTTVVRTGPGEAFETVAVLQRNTFVMFVDTAGAWARVVTAQGVLGYVWLDDMRAVPGVPEPAQP</sequence>
<dbReference type="eggNOG" id="COG0484">
    <property type="taxonomic scope" value="Bacteria"/>
</dbReference>
<dbReference type="SMART" id="SM00271">
    <property type="entry name" value="DnaJ"/>
    <property type="match status" value="1"/>
</dbReference>
<accession>H6SRR6</accession>
<dbReference type="HOGENOM" id="CLU_715482_0_0_5"/>
<dbReference type="GO" id="GO:0071218">
    <property type="term" value="P:cellular response to misfolded protein"/>
    <property type="evidence" value="ECO:0007669"/>
    <property type="project" value="TreeGrafter"/>
</dbReference>
<keyword evidence="4" id="KW-1185">Reference proteome</keyword>
<dbReference type="Pfam" id="PF00226">
    <property type="entry name" value="DnaJ"/>
    <property type="match status" value="1"/>
</dbReference>
<evidence type="ECO:0000313" key="3">
    <source>
        <dbReference type="EMBL" id="CCG07595.1"/>
    </source>
</evidence>
<dbReference type="PANTHER" id="PTHR43908">
    <property type="entry name" value="AT29763P-RELATED"/>
    <property type="match status" value="1"/>
</dbReference>
<keyword evidence="1" id="KW-1133">Transmembrane helix</keyword>